<name>A0A1I7BBJ5_9ACTN</name>
<accession>A0A1I7BBJ5</accession>
<feature type="active site" description="Proton donor/acceptor" evidence="4">
    <location>
        <position position="134"/>
    </location>
</feature>
<evidence type="ECO:0000313" key="7">
    <source>
        <dbReference type="Proteomes" id="UP000199546"/>
    </source>
</evidence>
<evidence type="ECO:0000256" key="4">
    <source>
        <dbReference type="PIRSR" id="PIRSR001365-1"/>
    </source>
</evidence>
<evidence type="ECO:0000256" key="2">
    <source>
        <dbReference type="ARBA" id="ARBA00023239"/>
    </source>
</evidence>
<comment type="similarity">
    <text evidence="1 3">Belongs to the DapA family.</text>
</comment>
<gene>
    <name evidence="6" type="ORF">SAMN05660657_03455</name>
</gene>
<dbReference type="PANTHER" id="PTHR12128">
    <property type="entry name" value="DIHYDRODIPICOLINATE SYNTHASE"/>
    <property type="match status" value="1"/>
</dbReference>
<protein>
    <submittedName>
        <fullName evidence="6">4-hydroxy-tetrahydrodipicolinate synthase</fullName>
    </submittedName>
</protein>
<dbReference type="InterPro" id="IPR013785">
    <property type="entry name" value="Aldolase_TIM"/>
</dbReference>
<dbReference type="SMART" id="SM01130">
    <property type="entry name" value="DHDPS"/>
    <property type="match status" value="1"/>
</dbReference>
<dbReference type="PIRSF" id="PIRSF001365">
    <property type="entry name" value="DHDPS"/>
    <property type="match status" value="1"/>
</dbReference>
<proteinExistence type="inferred from homology"/>
<evidence type="ECO:0000256" key="1">
    <source>
        <dbReference type="ARBA" id="ARBA00007592"/>
    </source>
</evidence>
<dbReference type="CDD" id="cd00408">
    <property type="entry name" value="DHDPS-like"/>
    <property type="match status" value="1"/>
</dbReference>
<organism evidence="6 7">
    <name type="scientific">Geodermatophilus amargosae</name>
    <dbReference type="NCBI Taxonomy" id="1296565"/>
    <lineage>
        <taxon>Bacteria</taxon>
        <taxon>Bacillati</taxon>
        <taxon>Actinomycetota</taxon>
        <taxon>Actinomycetes</taxon>
        <taxon>Geodermatophilales</taxon>
        <taxon>Geodermatophilaceae</taxon>
        <taxon>Geodermatophilus</taxon>
    </lineage>
</organism>
<dbReference type="OrthoDB" id="3680506at2"/>
<dbReference type="InterPro" id="IPR002220">
    <property type="entry name" value="DapA-like"/>
</dbReference>
<dbReference type="STRING" id="1296565.SAMN05660657_03455"/>
<dbReference type="Gene3D" id="3.20.20.70">
    <property type="entry name" value="Aldolase class I"/>
    <property type="match status" value="1"/>
</dbReference>
<keyword evidence="2 3" id="KW-0456">Lyase</keyword>
<dbReference type="GO" id="GO:0008840">
    <property type="term" value="F:4-hydroxy-tetrahydrodipicolinate synthase activity"/>
    <property type="evidence" value="ECO:0007669"/>
    <property type="project" value="TreeGrafter"/>
</dbReference>
<dbReference type="AlphaFoldDB" id="A0A1I7BBJ5"/>
<feature type="active site" description="Schiff-base intermediate with substrate" evidence="4">
    <location>
        <position position="158"/>
    </location>
</feature>
<reference evidence="7" key="1">
    <citation type="submission" date="2016-10" db="EMBL/GenBank/DDBJ databases">
        <authorList>
            <person name="Varghese N."/>
            <person name="Submissions S."/>
        </authorList>
    </citation>
    <scope>NUCLEOTIDE SEQUENCE [LARGE SCALE GENOMIC DNA]</scope>
    <source>
        <strain evidence="7">DSM 46136</strain>
    </source>
</reference>
<sequence length="256" mass="25214">MRGMPLFTGVGVALVTLFSEDGTLDAPATADLAAQLVGLGVRCVLVAGTTGEAAALTAEERDALVGAVRAAVPAEVPVLAGTGAPTGRQAAELTERAFAAGADAVLVLSPAGVPDPRPYYDAVAKAAPGPLLAYHFPGASAPGIPVDLLPDLPVSGLKDSSGDAGRLLHERDVFAGDLYTGATSLVGLCGAVGSAGALVAVANLAPEDAAAAFAGDAEAQVRLAAVDRTASADFPAGYKRAAAERFGTSVVTRVGG</sequence>
<dbReference type="EMBL" id="FPBA01000013">
    <property type="protein sequence ID" value="SFT84517.1"/>
    <property type="molecule type" value="Genomic_DNA"/>
</dbReference>
<dbReference type="Proteomes" id="UP000199546">
    <property type="component" value="Unassembled WGS sequence"/>
</dbReference>
<evidence type="ECO:0000256" key="3">
    <source>
        <dbReference type="PIRNR" id="PIRNR001365"/>
    </source>
</evidence>
<keyword evidence="7" id="KW-1185">Reference proteome</keyword>
<dbReference type="PANTHER" id="PTHR12128:SF66">
    <property type="entry name" value="4-HYDROXY-2-OXOGLUTARATE ALDOLASE, MITOCHONDRIAL"/>
    <property type="match status" value="1"/>
</dbReference>
<feature type="binding site" evidence="5">
    <location>
        <position position="50"/>
    </location>
    <ligand>
        <name>pyruvate</name>
        <dbReference type="ChEBI" id="CHEBI:15361"/>
    </ligand>
</feature>
<dbReference type="SUPFAM" id="SSF51569">
    <property type="entry name" value="Aldolase"/>
    <property type="match status" value="1"/>
</dbReference>
<evidence type="ECO:0000256" key="5">
    <source>
        <dbReference type="PIRSR" id="PIRSR001365-2"/>
    </source>
</evidence>
<dbReference type="PRINTS" id="PR00146">
    <property type="entry name" value="DHPICSNTHASE"/>
</dbReference>
<dbReference type="Pfam" id="PF00701">
    <property type="entry name" value="DHDPS"/>
    <property type="match status" value="1"/>
</dbReference>
<evidence type="ECO:0000313" key="6">
    <source>
        <dbReference type="EMBL" id="SFT84517.1"/>
    </source>
</evidence>